<dbReference type="Proteomes" id="UP001195483">
    <property type="component" value="Unassembled WGS sequence"/>
</dbReference>
<protein>
    <submittedName>
        <fullName evidence="1">Uncharacterized protein</fullName>
    </submittedName>
</protein>
<sequence>MSAAKSMSVSRNRLGISHGISKSSRSIAFCITQSITIRKRKGDRIHPCLTPVSMAKKYVVPPSFLAQQMESSLDESQSVLLRASRPQLPLVAIPDTILPGTESSVIPR</sequence>
<gene>
    <name evidence="1" type="ORF">CHS0354_030511</name>
</gene>
<name>A0AAE0RPN7_9BIVA</name>
<dbReference type="AlphaFoldDB" id="A0AAE0RPN7"/>
<dbReference type="EMBL" id="JAEAOA010001813">
    <property type="protein sequence ID" value="KAK3577233.1"/>
    <property type="molecule type" value="Genomic_DNA"/>
</dbReference>
<accession>A0AAE0RPN7</accession>
<evidence type="ECO:0000313" key="2">
    <source>
        <dbReference type="Proteomes" id="UP001195483"/>
    </source>
</evidence>
<evidence type="ECO:0000313" key="1">
    <source>
        <dbReference type="EMBL" id="KAK3577233.1"/>
    </source>
</evidence>
<reference evidence="1" key="2">
    <citation type="journal article" date="2021" name="Genome Biol. Evol.">
        <title>Developing a high-quality reference genome for a parasitic bivalve with doubly uniparental inheritance (Bivalvia: Unionida).</title>
        <authorList>
            <person name="Smith C.H."/>
        </authorList>
    </citation>
    <scope>NUCLEOTIDE SEQUENCE</scope>
    <source>
        <strain evidence="1">CHS0354</strain>
        <tissue evidence="1">Mantle</tissue>
    </source>
</reference>
<reference evidence="1" key="1">
    <citation type="journal article" date="2021" name="Genome Biol. Evol.">
        <title>A High-Quality Reference Genome for a Parasitic Bivalve with Doubly Uniparental Inheritance (Bivalvia: Unionida).</title>
        <authorList>
            <person name="Smith C.H."/>
        </authorList>
    </citation>
    <scope>NUCLEOTIDE SEQUENCE</scope>
    <source>
        <strain evidence="1">CHS0354</strain>
    </source>
</reference>
<comment type="caution">
    <text evidence="1">The sequence shown here is derived from an EMBL/GenBank/DDBJ whole genome shotgun (WGS) entry which is preliminary data.</text>
</comment>
<proteinExistence type="predicted"/>
<organism evidence="1 2">
    <name type="scientific">Potamilus streckersoni</name>
    <dbReference type="NCBI Taxonomy" id="2493646"/>
    <lineage>
        <taxon>Eukaryota</taxon>
        <taxon>Metazoa</taxon>
        <taxon>Spiralia</taxon>
        <taxon>Lophotrochozoa</taxon>
        <taxon>Mollusca</taxon>
        <taxon>Bivalvia</taxon>
        <taxon>Autobranchia</taxon>
        <taxon>Heteroconchia</taxon>
        <taxon>Palaeoheterodonta</taxon>
        <taxon>Unionida</taxon>
        <taxon>Unionoidea</taxon>
        <taxon>Unionidae</taxon>
        <taxon>Ambleminae</taxon>
        <taxon>Lampsilini</taxon>
        <taxon>Potamilus</taxon>
    </lineage>
</organism>
<reference evidence="1" key="3">
    <citation type="submission" date="2023-05" db="EMBL/GenBank/DDBJ databases">
        <authorList>
            <person name="Smith C.H."/>
        </authorList>
    </citation>
    <scope>NUCLEOTIDE SEQUENCE</scope>
    <source>
        <strain evidence="1">CHS0354</strain>
        <tissue evidence="1">Mantle</tissue>
    </source>
</reference>
<keyword evidence="2" id="KW-1185">Reference proteome</keyword>